<dbReference type="SMART" id="SM01012">
    <property type="entry name" value="ANTAR"/>
    <property type="match status" value="1"/>
</dbReference>
<dbReference type="PROSITE" id="PS50921">
    <property type="entry name" value="ANTAR"/>
    <property type="match status" value="1"/>
</dbReference>
<evidence type="ECO:0000313" key="6">
    <source>
        <dbReference type="EMBL" id="MBA8793882.1"/>
    </source>
</evidence>
<dbReference type="SUPFAM" id="SSF52172">
    <property type="entry name" value="CheY-like"/>
    <property type="match status" value="1"/>
</dbReference>
<protein>
    <submittedName>
        <fullName evidence="6">GAF domain-containing protein</fullName>
    </submittedName>
</protein>
<dbReference type="Pfam" id="PF13185">
    <property type="entry name" value="GAF_2"/>
    <property type="match status" value="1"/>
</dbReference>
<keyword evidence="2" id="KW-0418">Kinase</keyword>
<dbReference type="Proteomes" id="UP000523079">
    <property type="component" value="Unassembled WGS sequence"/>
</dbReference>
<evidence type="ECO:0000256" key="3">
    <source>
        <dbReference type="ARBA" id="ARBA00023015"/>
    </source>
</evidence>
<reference evidence="6 7" key="1">
    <citation type="submission" date="2020-07" db="EMBL/GenBank/DDBJ databases">
        <title>Sequencing the genomes of 1000 actinobacteria strains.</title>
        <authorList>
            <person name="Klenk H.-P."/>
        </authorList>
    </citation>
    <scope>NUCLEOTIDE SEQUENCE [LARGE SCALE GENOMIC DNA]</scope>
    <source>
        <strain evidence="6 7">DSM 100723</strain>
    </source>
</reference>
<keyword evidence="3" id="KW-0805">Transcription regulation</keyword>
<evidence type="ECO:0000259" key="5">
    <source>
        <dbReference type="PROSITE" id="PS50921"/>
    </source>
</evidence>
<dbReference type="AlphaFoldDB" id="A0A7W3IRG3"/>
<dbReference type="InterPro" id="IPR005561">
    <property type="entry name" value="ANTAR"/>
</dbReference>
<sequence length="239" mass="26126">MHDNASTAAPADLAQTMDTVARSLNREVPLDELLQLIVESCVDTVPGVDEAGISLLRRNGRIETVAATAQVVRDLDAVQYEVGEGPCHDAIRGDGMRCVDDLAHDDQWPAYAPRAVELGIHSQLGLQLYVEDTTLGGLNLYAFQPNAFDEMTPRVAGLFATHAAHALGRRITHDQLSEAMDSRKIIGQALGIVMERYHLDEDRAFAFLTRVSQTGNVKIRTLAAQLVEDLNQGRRTTLA</sequence>
<evidence type="ECO:0000256" key="1">
    <source>
        <dbReference type="ARBA" id="ARBA00022679"/>
    </source>
</evidence>
<keyword evidence="7" id="KW-1185">Reference proteome</keyword>
<dbReference type="InterPro" id="IPR012074">
    <property type="entry name" value="GAF_ANTAR"/>
</dbReference>
<dbReference type="EMBL" id="JACGWT010000002">
    <property type="protein sequence ID" value="MBA8793882.1"/>
    <property type="molecule type" value="Genomic_DNA"/>
</dbReference>
<evidence type="ECO:0000256" key="4">
    <source>
        <dbReference type="ARBA" id="ARBA00023163"/>
    </source>
</evidence>
<evidence type="ECO:0000313" key="7">
    <source>
        <dbReference type="Proteomes" id="UP000523079"/>
    </source>
</evidence>
<dbReference type="InterPro" id="IPR011006">
    <property type="entry name" value="CheY-like_superfamily"/>
</dbReference>
<dbReference type="Pfam" id="PF03861">
    <property type="entry name" value="ANTAR"/>
    <property type="match status" value="1"/>
</dbReference>
<dbReference type="GO" id="GO:0016301">
    <property type="term" value="F:kinase activity"/>
    <property type="evidence" value="ECO:0007669"/>
    <property type="project" value="UniProtKB-KW"/>
</dbReference>
<comment type="caution">
    <text evidence="6">The sequence shown here is derived from an EMBL/GenBank/DDBJ whole genome shotgun (WGS) entry which is preliminary data.</text>
</comment>
<feature type="domain" description="ANTAR" evidence="5">
    <location>
        <begin position="166"/>
        <end position="227"/>
    </location>
</feature>
<dbReference type="InterPro" id="IPR003018">
    <property type="entry name" value="GAF"/>
</dbReference>
<dbReference type="InterPro" id="IPR029016">
    <property type="entry name" value="GAF-like_dom_sf"/>
</dbReference>
<name>A0A7W3IRG3_9ACTN</name>
<dbReference type="Gene3D" id="3.30.450.40">
    <property type="match status" value="1"/>
</dbReference>
<keyword evidence="4" id="KW-0804">Transcription</keyword>
<evidence type="ECO:0000256" key="2">
    <source>
        <dbReference type="ARBA" id="ARBA00022777"/>
    </source>
</evidence>
<dbReference type="SUPFAM" id="SSF55781">
    <property type="entry name" value="GAF domain-like"/>
    <property type="match status" value="1"/>
</dbReference>
<organism evidence="6 7">
    <name type="scientific">Microlunatus kandeliicorticis</name>
    <dbReference type="NCBI Taxonomy" id="1759536"/>
    <lineage>
        <taxon>Bacteria</taxon>
        <taxon>Bacillati</taxon>
        <taxon>Actinomycetota</taxon>
        <taxon>Actinomycetes</taxon>
        <taxon>Propionibacteriales</taxon>
        <taxon>Propionibacteriaceae</taxon>
        <taxon>Microlunatus</taxon>
    </lineage>
</organism>
<dbReference type="PIRSF" id="PIRSF036625">
    <property type="entry name" value="GAF_ANTAR"/>
    <property type="match status" value="1"/>
</dbReference>
<accession>A0A7W3IRG3</accession>
<dbReference type="Gene3D" id="1.10.10.10">
    <property type="entry name" value="Winged helix-like DNA-binding domain superfamily/Winged helix DNA-binding domain"/>
    <property type="match status" value="1"/>
</dbReference>
<gene>
    <name evidence="6" type="ORF">FHX74_001487</name>
</gene>
<keyword evidence="1" id="KW-0808">Transferase</keyword>
<dbReference type="RefSeq" id="WP_182559431.1">
    <property type="nucleotide sequence ID" value="NZ_JACGWT010000002.1"/>
</dbReference>
<proteinExistence type="predicted"/>
<dbReference type="InterPro" id="IPR036388">
    <property type="entry name" value="WH-like_DNA-bd_sf"/>
</dbReference>
<dbReference type="GO" id="GO:0003723">
    <property type="term" value="F:RNA binding"/>
    <property type="evidence" value="ECO:0007669"/>
    <property type="project" value="InterPro"/>
</dbReference>